<evidence type="ECO:0000313" key="2">
    <source>
        <dbReference type="EMBL" id="OOH96415.1"/>
    </source>
</evidence>
<organism evidence="2 3">
    <name type="scientific">Elizabethkingia meningoseptica</name>
    <name type="common">Chryseobacterium meningosepticum</name>
    <dbReference type="NCBI Taxonomy" id="238"/>
    <lineage>
        <taxon>Bacteria</taxon>
        <taxon>Pseudomonadati</taxon>
        <taxon>Bacteroidota</taxon>
        <taxon>Flavobacteriia</taxon>
        <taxon>Flavobacteriales</taxon>
        <taxon>Weeksellaceae</taxon>
        <taxon>Elizabethkingia</taxon>
    </lineage>
</organism>
<keyword evidence="3" id="KW-1185">Reference proteome</keyword>
<dbReference type="GO" id="GO:0006508">
    <property type="term" value="P:proteolysis"/>
    <property type="evidence" value="ECO:0007669"/>
    <property type="project" value="InterPro"/>
</dbReference>
<dbReference type="InterPro" id="IPR005151">
    <property type="entry name" value="Tail-specific_protease"/>
</dbReference>
<feature type="domain" description="Tail specific protease" evidence="1">
    <location>
        <begin position="18"/>
        <end position="229"/>
    </location>
</feature>
<dbReference type="Proteomes" id="UP000188947">
    <property type="component" value="Unassembled WGS sequence"/>
</dbReference>
<name>A0A1V3U3G2_ELIME</name>
<dbReference type="RefSeq" id="WP_069214970.1">
    <property type="nucleotide sequence ID" value="NZ_JAHNDK010000027.1"/>
</dbReference>
<dbReference type="STRING" id="238.BBD35_15010"/>
<sequence length="248" mass="27938">MKVGELRGFDIKPVTDKTTIIKLPSFDYPYVEIIENLINNNRSLLENSKNLIVDIRGNSGGTDTAYYNLLPYIMTGAIRKMGVEYLSTKTLVDGLTGYIESVKNKEDRKEEIEMLNKQIALLKNNMGKFVNLSGNLFSVNKIETSGKGPEHIVVLVDKRVGSAAENFVMATRQSKKVKIAGTVSSGGLDYAAARFFDFGCPEYQLQLPTFRSLRLPDYPVDNIGLQPDLYLDKNIEDWVQYITEYLEN</sequence>
<reference evidence="2 3" key="1">
    <citation type="submission" date="2016-11" db="EMBL/GenBank/DDBJ databases">
        <title>Genome sequence and comparative genomic analysis of clinical strain Elizabethkingia meningoseptica 61421 PRCM.</title>
        <authorList>
            <person name="Wang M."/>
            <person name="Hu S."/>
            <person name="Cao L."/>
            <person name="Jiang T."/>
            <person name="Zhou Y."/>
            <person name="Ming D."/>
        </authorList>
    </citation>
    <scope>NUCLEOTIDE SEQUENCE [LARGE SCALE GENOMIC DNA]</scope>
    <source>
        <strain evidence="2 3">61421 PRCM</strain>
    </source>
</reference>
<dbReference type="SUPFAM" id="SSF52096">
    <property type="entry name" value="ClpP/crotonase"/>
    <property type="match status" value="1"/>
</dbReference>
<dbReference type="GO" id="GO:0008236">
    <property type="term" value="F:serine-type peptidase activity"/>
    <property type="evidence" value="ECO:0007669"/>
    <property type="project" value="InterPro"/>
</dbReference>
<comment type="caution">
    <text evidence="2">The sequence shown here is derived from an EMBL/GenBank/DDBJ whole genome shotgun (WGS) entry which is preliminary data.</text>
</comment>
<evidence type="ECO:0000313" key="3">
    <source>
        <dbReference type="Proteomes" id="UP000188947"/>
    </source>
</evidence>
<dbReference type="InterPro" id="IPR029045">
    <property type="entry name" value="ClpP/crotonase-like_dom_sf"/>
</dbReference>
<dbReference type="AlphaFoldDB" id="A0A1V3U3G2"/>
<accession>A0A1V3U3G2</accession>
<gene>
    <name evidence="2" type="ORF">BMF97_07100</name>
</gene>
<dbReference type="EMBL" id="MPOG01000008">
    <property type="protein sequence ID" value="OOH96415.1"/>
    <property type="molecule type" value="Genomic_DNA"/>
</dbReference>
<protein>
    <recommendedName>
        <fullName evidence="1">Tail specific protease domain-containing protein</fullName>
    </recommendedName>
</protein>
<dbReference type="eggNOG" id="COG0793">
    <property type="taxonomic scope" value="Bacteria"/>
</dbReference>
<dbReference type="OrthoDB" id="2327485at2"/>
<dbReference type="Gene3D" id="3.90.226.10">
    <property type="entry name" value="2-enoyl-CoA Hydratase, Chain A, domain 1"/>
    <property type="match status" value="1"/>
</dbReference>
<proteinExistence type="predicted"/>
<dbReference type="Pfam" id="PF03572">
    <property type="entry name" value="Peptidase_S41"/>
    <property type="match status" value="1"/>
</dbReference>
<evidence type="ECO:0000259" key="1">
    <source>
        <dbReference type="Pfam" id="PF03572"/>
    </source>
</evidence>